<organism evidence="1 2">
    <name type="scientific">Chitinophaga silvisoli</name>
    <dbReference type="NCBI Taxonomy" id="2291814"/>
    <lineage>
        <taxon>Bacteria</taxon>
        <taxon>Pseudomonadati</taxon>
        <taxon>Bacteroidota</taxon>
        <taxon>Chitinophagia</taxon>
        <taxon>Chitinophagales</taxon>
        <taxon>Chitinophagaceae</taxon>
        <taxon>Chitinophaga</taxon>
    </lineage>
</organism>
<dbReference type="EMBL" id="QTJV01000009">
    <property type="protein sequence ID" value="RFM32480.1"/>
    <property type="molecule type" value="Genomic_DNA"/>
</dbReference>
<dbReference type="Proteomes" id="UP000261174">
    <property type="component" value="Unassembled WGS sequence"/>
</dbReference>
<keyword evidence="2" id="KW-1185">Reference proteome</keyword>
<dbReference type="AlphaFoldDB" id="A0A3E1NX38"/>
<evidence type="ECO:0000313" key="2">
    <source>
        <dbReference type="Proteomes" id="UP000261174"/>
    </source>
</evidence>
<dbReference type="RefSeq" id="WP_116855673.1">
    <property type="nucleotide sequence ID" value="NZ_QTJV01000009.1"/>
</dbReference>
<accession>A0A3E1NX38</accession>
<evidence type="ECO:0000313" key="1">
    <source>
        <dbReference type="EMBL" id="RFM32480.1"/>
    </source>
</evidence>
<proteinExistence type="predicted"/>
<sequence length="81" mass="9817">MEEQKESIQEYVRKYMEENLEGFIKEFEEFREWKKNPPLPCFKKKRKLKPGDRGFIFKDGIMQRVVLTAEDFPELDLTAQD</sequence>
<name>A0A3E1NX38_9BACT</name>
<gene>
    <name evidence="1" type="ORF">DXN04_22610</name>
</gene>
<comment type="caution">
    <text evidence="1">The sequence shown here is derived from an EMBL/GenBank/DDBJ whole genome shotgun (WGS) entry which is preliminary data.</text>
</comment>
<protein>
    <submittedName>
        <fullName evidence="1">Uncharacterized protein</fullName>
    </submittedName>
</protein>
<reference evidence="1 2" key="1">
    <citation type="submission" date="2018-08" db="EMBL/GenBank/DDBJ databases">
        <title>Chitinophaga sp. K20C18050901, a novel bacterium isolated from forest soil.</title>
        <authorList>
            <person name="Wang C."/>
        </authorList>
    </citation>
    <scope>NUCLEOTIDE SEQUENCE [LARGE SCALE GENOMIC DNA]</scope>
    <source>
        <strain evidence="1 2">K20C18050901</strain>
    </source>
</reference>